<name>A0A4S1XD44_9SPHN</name>
<proteinExistence type="predicted"/>
<dbReference type="AlphaFoldDB" id="A0A4S1XD44"/>
<accession>A0A4S1XD44</accession>
<evidence type="ECO:0000313" key="1">
    <source>
        <dbReference type="EMBL" id="TGX53587.1"/>
    </source>
</evidence>
<comment type="caution">
    <text evidence="1">The sequence shown here is derived from an EMBL/GenBank/DDBJ whole genome shotgun (WGS) entry which is preliminary data.</text>
</comment>
<dbReference type="OrthoDB" id="7205848at2"/>
<sequence length="163" mass="17271">MKAAIALALVAAIATSTPDTVPTPATISMDMNSWGRRVSEWSIDPRGNGHYAAAVPNGFARDAHWIVRRVAAGPEGYRQLRAVLSGVERRAGGALPCTVAITDGAYGEVRWARPGGKPHAIGYLAGCREPATQTAVGAIIKADALVRRWSAKGRIIEDRKVTS</sequence>
<organism evidence="1 2">
    <name type="scientific">Sphingomonas gei</name>
    <dbReference type="NCBI Taxonomy" id="1395960"/>
    <lineage>
        <taxon>Bacteria</taxon>
        <taxon>Pseudomonadati</taxon>
        <taxon>Pseudomonadota</taxon>
        <taxon>Alphaproteobacteria</taxon>
        <taxon>Sphingomonadales</taxon>
        <taxon>Sphingomonadaceae</taxon>
        <taxon>Sphingomonas</taxon>
    </lineage>
</organism>
<gene>
    <name evidence="1" type="ORF">E5A73_12230</name>
</gene>
<dbReference type="EMBL" id="SRXT01000004">
    <property type="protein sequence ID" value="TGX53587.1"/>
    <property type="molecule type" value="Genomic_DNA"/>
</dbReference>
<dbReference type="RefSeq" id="WP_135964092.1">
    <property type="nucleotide sequence ID" value="NZ_SRXT01000004.1"/>
</dbReference>
<dbReference type="Proteomes" id="UP000306147">
    <property type="component" value="Unassembled WGS sequence"/>
</dbReference>
<evidence type="ECO:0000313" key="2">
    <source>
        <dbReference type="Proteomes" id="UP000306147"/>
    </source>
</evidence>
<protein>
    <submittedName>
        <fullName evidence="1">Uncharacterized protein</fullName>
    </submittedName>
</protein>
<keyword evidence="2" id="KW-1185">Reference proteome</keyword>
<reference evidence="1 2" key="1">
    <citation type="submission" date="2019-04" db="EMBL/GenBank/DDBJ databases">
        <title>Sphingomonas psychrotolerans sp. nov., isolated from soil in the Tianshan Mountains, Xinjiang, China.</title>
        <authorList>
            <person name="Luo Y."/>
            <person name="Sheng H."/>
        </authorList>
    </citation>
    <scope>NUCLEOTIDE SEQUENCE [LARGE SCALE GENOMIC DNA]</scope>
    <source>
        <strain evidence="1 2">ZFGT-11</strain>
    </source>
</reference>